<dbReference type="InterPro" id="IPR012338">
    <property type="entry name" value="Beta-lactam/transpept-like"/>
</dbReference>
<reference evidence="2 3" key="1">
    <citation type="submission" date="2019-02" db="EMBL/GenBank/DDBJ databases">
        <title>Pedobacter sp. RP-1-14 sp. nov., isolated from Arctic soil.</title>
        <authorList>
            <person name="Dahal R.H."/>
        </authorList>
    </citation>
    <scope>NUCLEOTIDE SEQUENCE [LARGE SCALE GENOMIC DNA]</scope>
    <source>
        <strain evidence="2 3">RP-1-14</strain>
    </source>
</reference>
<dbReference type="PANTHER" id="PTHR46825:SF9">
    <property type="entry name" value="BETA-LACTAMASE-RELATED DOMAIN-CONTAINING PROTEIN"/>
    <property type="match status" value="1"/>
</dbReference>
<dbReference type="OrthoDB" id="9793489at2"/>
<organism evidence="2 3">
    <name type="scientific">Pedobacter psychroterrae</name>
    <dbReference type="NCBI Taxonomy" id="2530453"/>
    <lineage>
        <taxon>Bacteria</taxon>
        <taxon>Pseudomonadati</taxon>
        <taxon>Bacteroidota</taxon>
        <taxon>Sphingobacteriia</taxon>
        <taxon>Sphingobacteriales</taxon>
        <taxon>Sphingobacteriaceae</taxon>
        <taxon>Pedobacter</taxon>
    </lineage>
</organism>
<name>A0A4R0NRU7_9SPHI</name>
<gene>
    <name evidence="2" type="ORF">EZ437_07965</name>
</gene>
<keyword evidence="3" id="KW-1185">Reference proteome</keyword>
<proteinExistence type="predicted"/>
<protein>
    <submittedName>
        <fullName evidence="2">Class A beta-lactamase-related serine hydrolase</fullName>
    </submittedName>
</protein>
<keyword evidence="2" id="KW-0378">Hydrolase</keyword>
<comment type="caution">
    <text evidence="2">The sequence shown here is derived from an EMBL/GenBank/DDBJ whole genome shotgun (WGS) entry which is preliminary data.</text>
</comment>
<dbReference type="Pfam" id="PF00144">
    <property type="entry name" value="Beta-lactamase"/>
    <property type="match status" value="1"/>
</dbReference>
<dbReference type="RefSeq" id="WP_131594896.1">
    <property type="nucleotide sequence ID" value="NZ_SJSL01000001.1"/>
</dbReference>
<feature type="domain" description="Beta-lactamase-related" evidence="1">
    <location>
        <begin position="45"/>
        <end position="341"/>
    </location>
</feature>
<accession>A0A4R0NRU7</accession>
<dbReference type="GO" id="GO:0016787">
    <property type="term" value="F:hydrolase activity"/>
    <property type="evidence" value="ECO:0007669"/>
    <property type="project" value="UniProtKB-KW"/>
</dbReference>
<evidence type="ECO:0000313" key="2">
    <source>
        <dbReference type="EMBL" id="TCD03872.1"/>
    </source>
</evidence>
<evidence type="ECO:0000313" key="3">
    <source>
        <dbReference type="Proteomes" id="UP000293347"/>
    </source>
</evidence>
<dbReference type="PANTHER" id="PTHR46825">
    <property type="entry name" value="D-ALANYL-D-ALANINE-CARBOXYPEPTIDASE/ENDOPEPTIDASE AMPH"/>
    <property type="match status" value="1"/>
</dbReference>
<dbReference type="Gene3D" id="3.40.710.10">
    <property type="entry name" value="DD-peptidase/beta-lactamase superfamily"/>
    <property type="match status" value="1"/>
</dbReference>
<dbReference type="InterPro" id="IPR001466">
    <property type="entry name" value="Beta-lactam-related"/>
</dbReference>
<dbReference type="SUPFAM" id="SSF56601">
    <property type="entry name" value="beta-lactamase/transpeptidase-like"/>
    <property type="match status" value="1"/>
</dbReference>
<dbReference type="EMBL" id="SJSL01000001">
    <property type="protein sequence ID" value="TCD03872.1"/>
    <property type="molecule type" value="Genomic_DNA"/>
</dbReference>
<evidence type="ECO:0000259" key="1">
    <source>
        <dbReference type="Pfam" id="PF00144"/>
    </source>
</evidence>
<sequence>MKRIFTLIQLIVVTYLQSLAQQAPDQKKLTQYLEIQNQRIGFSGTVSISRDGTPILNASVGMSSIEHDVPVSNKTVFPVASISKSFTATLVLLAVAEEKLRLSDSLAIFFPQLVDPWWRSITIEQLLSHRSGIPHNDGIEDYWKEKFTVSFARIPAMKEMFSLKLESMPGSQAKYSSPGYFMLASILENLYNKDYRALLSEKISIPLRLTKTGQMDNKTIIADIATGYLQDPDQIRIAPYRSYSLMKGSGDMYTSAADLIKFLDSFEDQKWLNSLEKELFIAHSNQPVARGDHYGYGWFIRQASTAHPKAYYHGGGSFGVSALMARYPQEKLSIVILSNVSVLPVNEIWSDIEKICLNKPFALPVIRNSRPITAKMIDQHSGIYATADGMQLQVFSAEGKLYAKLGNHSPFELFQEQPLNFYGKKVSIELIFDVAASGKSNTIKATGMGQRYTFTRK</sequence>
<dbReference type="InterPro" id="IPR050491">
    <property type="entry name" value="AmpC-like"/>
</dbReference>
<dbReference type="Proteomes" id="UP000293347">
    <property type="component" value="Unassembled WGS sequence"/>
</dbReference>
<dbReference type="AlphaFoldDB" id="A0A4R0NRU7"/>